<keyword evidence="1" id="KW-1133">Transmembrane helix</keyword>
<dbReference type="Proteomes" id="UP000271087">
    <property type="component" value="Unassembled WGS sequence"/>
</dbReference>
<evidence type="ECO:0000313" key="4">
    <source>
        <dbReference type="Proteomes" id="UP000271087"/>
    </source>
</evidence>
<dbReference type="STRING" id="42157.A0A182E730"/>
<protein>
    <recommendedName>
        <fullName evidence="1">Receptor expression-enhancing protein</fullName>
    </recommendedName>
</protein>
<reference evidence="5" key="1">
    <citation type="submission" date="2016-06" db="UniProtKB">
        <authorList>
            <consortium name="WormBaseParasite"/>
        </authorList>
    </citation>
    <scope>IDENTIFICATION</scope>
</reference>
<dbReference type="InterPro" id="IPR004345">
    <property type="entry name" value="TB2_DP1_HVA22"/>
</dbReference>
<dbReference type="WBParaSite" id="nOo.2.0.1.t03821-RA">
    <property type="protein sequence ID" value="nOo.2.0.1.t03821-RA"/>
    <property type="gene ID" value="nOo.2.0.1.g03821"/>
</dbReference>
<dbReference type="PANTHER" id="PTHR12300">
    <property type="entry name" value="HVA22-LIKE PROTEINS"/>
    <property type="match status" value="1"/>
</dbReference>
<organism evidence="5">
    <name type="scientific">Onchocerca ochengi</name>
    <name type="common">Filarial nematode worm</name>
    <dbReference type="NCBI Taxonomy" id="42157"/>
    <lineage>
        <taxon>Eukaryota</taxon>
        <taxon>Metazoa</taxon>
        <taxon>Ecdysozoa</taxon>
        <taxon>Nematoda</taxon>
        <taxon>Chromadorea</taxon>
        <taxon>Rhabditida</taxon>
        <taxon>Spirurina</taxon>
        <taxon>Spiruromorpha</taxon>
        <taxon>Filarioidea</taxon>
        <taxon>Onchocercidae</taxon>
        <taxon>Onchocerca</taxon>
    </lineage>
</organism>
<dbReference type="GO" id="GO:0071786">
    <property type="term" value="P:endoplasmic reticulum tubular network organization"/>
    <property type="evidence" value="ECO:0007669"/>
    <property type="project" value="TreeGrafter"/>
</dbReference>
<dbReference type="GO" id="GO:0008017">
    <property type="term" value="F:microtubule binding"/>
    <property type="evidence" value="ECO:0007669"/>
    <property type="project" value="TreeGrafter"/>
</dbReference>
<feature type="transmembrane region" description="Helical" evidence="1">
    <location>
        <begin position="98"/>
        <end position="120"/>
    </location>
</feature>
<dbReference type="PANTHER" id="PTHR12300:SF117">
    <property type="entry name" value="LP05237P-RELATED"/>
    <property type="match status" value="1"/>
</dbReference>
<evidence type="ECO:0000256" key="1">
    <source>
        <dbReference type="RuleBase" id="RU362006"/>
    </source>
</evidence>
<evidence type="ECO:0000313" key="5">
    <source>
        <dbReference type="WBParaSite" id="nOo.2.0.1.t03821-RA"/>
    </source>
</evidence>
<feature type="compositionally biased region" description="Polar residues" evidence="2">
    <location>
        <begin position="321"/>
        <end position="331"/>
    </location>
</feature>
<dbReference type="GO" id="GO:0005881">
    <property type="term" value="C:cytoplasmic microtubule"/>
    <property type="evidence" value="ECO:0007669"/>
    <property type="project" value="TreeGrafter"/>
</dbReference>
<keyword evidence="1" id="KW-0812">Transmembrane</keyword>
<keyword evidence="4" id="KW-1185">Reference proteome</keyword>
<comment type="subcellular location">
    <subcellularLocation>
        <location evidence="1">Membrane</location>
        <topology evidence="1">Multi-pass membrane protein</topology>
    </subcellularLocation>
</comment>
<sequence length="338" mass="38723">MNLPPPQLAHISHLLDSEISSTPNTRTGRTLWRLKLEQMGEMGGFVEREVSGGCSSVAGVVPVVLFLSAIECLQAVGGMERSWVNWGCMSGRESPEKIRMVSVFLSRIVVLTAGTLYPAYRSYKAVRTKDVREYVKWMMYWIVFAFFCFIETIADVIVSFWLPFYYELKIVFVLWLLSPWTKGASILYRKWVHPTLTKHEKDIDLLLEHAKSESYNQVMRLGSRGILCAREIIATAALRGQAQLVQQLQRSYSTSDINNRELSSSKLIRVTEIQEEDDDHEPDVSDTADGLEEDITRIGEQEERAEALGVRRSSRRRRSPTSETIYNTLPRRTTRQHK</sequence>
<dbReference type="Pfam" id="PF03134">
    <property type="entry name" value="TB2_DP1_HVA22"/>
    <property type="match status" value="1"/>
</dbReference>
<dbReference type="OrthoDB" id="10009287at2759"/>
<comment type="similarity">
    <text evidence="1">Belongs to the DP1 family.</text>
</comment>
<proteinExistence type="inferred from homology"/>
<feature type="transmembrane region" description="Helical" evidence="1">
    <location>
        <begin position="140"/>
        <end position="164"/>
    </location>
</feature>
<feature type="compositionally biased region" description="Acidic residues" evidence="2">
    <location>
        <begin position="273"/>
        <end position="293"/>
    </location>
</feature>
<feature type="region of interest" description="Disordered" evidence="2">
    <location>
        <begin position="273"/>
        <end position="338"/>
    </location>
</feature>
<gene>
    <name evidence="3" type="ORF">NOO_LOCUS3821</name>
</gene>
<name>A0A182E730_ONCOC</name>
<accession>A0A182E730</accession>
<keyword evidence="1" id="KW-0472">Membrane</keyword>
<dbReference type="GO" id="GO:0005789">
    <property type="term" value="C:endoplasmic reticulum membrane"/>
    <property type="evidence" value="ECO:0007669"/>
    <property type="project" value="TreeGrafter"/>
</dbReference>
<dbReference type="EMBL" id="UYRW01000776">
    <property type="protein sequence ID" value="VDK70639.1"/>
    <property type="molecule type" value="Genomic_DNA"/>
</dbReference>
<reference evidence="3 4" key="2">
    <citation type="submission" date="2018-08" db="EMBL/GenBank/DDBJ databases">
        <authorList>
            <person name="Laetsch R D."/>
            <person name="Stevens L."/>
            <person name="Kumar S."/>
            <person name="Blaxter L. M."/>
        </authorList>
    </citation>
    <scope>NUCLEOTIDE SEQUENCE [LARGE SCALE GENOMIC DNA]</scope>
</reference>
<evidence type="ECO:0000313" key="3">
    <source>
        <dbReference type="EMBL" id="VDK70639.1"/>
    </source>
</evidence>
<evidence type="ECO:0000256" key="2">
    <source>
        <dbReference type="SAM" id="MobiDB-lite"/>
    </source>
</evidence>
<dbReference type="GO" id="GO:0071782">
    <property type="term" value="C:endoplasmic reticulum tubular network"/>
    <property type="evidence" value="ECO:0007669"/>
    <property type="project" value="TreeGrafter"/>
</dbReference>
<dbReference type="AlphaFoldDB" id="A0A182E730"/>
<feature type="compositionally biased region" description="Basic and acidic residues" evidence="2">
    <location>
        <begin position="294"/>
        <end position="306"/>
    </location>
</feature>